<keyword evidence="2" id="KW-1185">Reference proteome</keyword>
<keyword evidence="1" id="KW-0808">Transferase</keyword>
<dbReference type="GO" id="GO:0009384">
    <property type="term" value="F:N-acylmannosamine kinase activity"/>
    <property type="evidence" value="ECO:0007669"/>
    <property type="project" value="UniProtKB-EC"/>
</dbReference>
<evidence type="ECO:0000313" key="2">
    <source>
        <dbReference type="Proteomes" id="UP000266178"/>
    </source>
</evidence>
<dbReference type="Pfam" id="PF00480">
    <property type="entry name" value="ROK"/>
    <property type="match status" value="1"/>
</dbReference>
<dbReference type="PANTHER" id="PTHR18964">
    <property type="entry name" value="ROK (REPRESSOR, ORF, KINASE) FAMILY"/>
    <property type="match status" value="1"/>
</dbReference>
<dbReference type="SUPFAM" id="SSF53067">
    <property type="entry name" value="Actin-like ATPase domain"/>
    <property type="match status" value="1"/>
</dbReference>
<dbReference type="EMBL" id="QWLB01000008">
    <property type="protein sequence ID" value="RIH93193.1"/>
    <property type="molecule type" value="Genomic_DNA"/>
</dbReference>
<dbReference type="Proteomes" id="UP000266178">
    <property type="component" value="Unassembled WGS sequence"/>
</dbReference>
<dbReference type="InterPro" id="IPR000600">
    <property type="entry name" value="ROK"/>
</dbReference>
<sequence>MITALDIGGTKLAAARVQEGRVLEAARIPTPSDRSPEALIRVVLELLEPLLGGSKALGVAATGTVRAGKVTAPNPETLPWTEVDLAGRLCAATALPTFVLNDADAAAWGEACFGAGRGVASFLFVTVSTGIGSGLVLEGRLHQGSELGFTRLEDGGFLEHAASGAALDRWAVEHGLAGAAEVVARSETDPGAAAALDRSARLLAAKLLDLERVLNLERVIVGGGLGLAPAYLERLRGFTGPGLAVVRAALGAEAGLIGAAAWAECGLEAQLARTHLG</sequence>
<evidence type="ECO:0000313" key="1">
    <source>
        <dbReference type="EMBL" id="RIH93193.1"/>
    </source>
</evidence>
<dbReference type="AlphaFoldDB" id="A0A399FAQ6"/>
<dbReference type="EC" id="2.7.1.60" evidence="1"/>
<keyword evidence="1" id="KW-0418">Kinase</keyword>
<dbReference type="PANTHER" id="PTHR18964:SF169">
    <property type="entry name" value="N-ACETYLMANNOSAMINE KINASE"/>
    <property type="match status" value="1"/>
</dbReference>
<dbReference type="OrthoDB" id="9810372at2"/>
<proteinExistence type="predicted"/>
<dbReference type="InterPro" id="IPR043129">
    <property type="entry name" value="ATPase_NBD"/>
</dbReference>
<dbReference type="RefSeq" id="WP_119356338.1">
    <property type="nucleotide sequence ID" value="NZ_BJXM01000005.1"/>
</dbReference>
<reference evidence="1 2" key="1">
    <citation type="submission" date="2018-08" db="EMBL/GenBank/DDBJ databases">
        <title>Meiothermus granaticius genome AF-68 sequencing project.</title>
        <authorList>
            <person name="Da Costa M.S."/>
            <person name="Albuquerque L."/>
            <person name="Raposo P."/>
            <person name="Froufe H.J.C."/>
            <person name="Barroso C.S."/>
            <person name="Egas C."/>
        </authorList>
    </citation>
    <scope>NUCLEOTIDE SEQUENCE [LARGE SCALE GENOMIC DNA]</scope>
    <source>
        <strain evidence="1 2">AF-68</strain>
    </source>
</reference>
<protein>
    <submittedName>
        <fullName evidence="1">N-acetylmannosamine kinase</fullName>
        <ecNumber evidence="1">2.7.1.60</ecNumber>
    </submittedName>
</protein>
<gene>
    <name evidence="1" type="primary">nanK_2</name>
    <name evidence="1" type="ORF">Mgrana_00820</name>
</gene>
<name>A0A399FAQ6_9DEIN</name>
<accession>A0A399FAQ6</accession>
<dbReference type="Gene3D" id="3.30.420.40">
    <property type="match status" value="2"/>
</dbReference>
<comment type="caution">
    <text evidence="1">The sequence shown here is derived from an EMBL/GenBank/DDBJ whole genome shotgun (WGS) entry which is preliminary data.</text>
</comment>
<organism evidence="1 2">
    <name type="scientific">Meiothermus granaticius NBRC 107808</name>
    <dbReference type="NCBI Taxonomy" id="1227551"/>
    <lineage>
        <taxon>Bacteria</taxon>
        <taxon>Thermotogati</taxon>
        <taxon>Deinococcota</taxon>
        <taxon>Deinococci</taxon>
        <taxon>Thermales</taxon>
        <taxon>Thermaceae</taxon>
        <taxon>Meiothermus</taxon>
    </lineage>
</organism>